<evidence type="ECO:0000256" key="4">
    <source>
        <dbReference type="PIRSR" id="PIRSR005739-1"/>
    </source>
</evidence>
<evidence type="ECO:0000313" key="7">
    <source>
        <dbReference type="EMBL" id="KTD16300.1"/>
    </source>
</evidence>
<dbReference type="Pfam" id="PF08100">
    <property type="entry name" value="Dimerisation"/>
    <property type="match status" value="1"/>
</dbReference>
<evidence type="ECO:0000256" key="3">
    <source>
        <dbReference type="ARBA" id="ARBA00022691"/>
    </source>
</evidence>
<dbReference type="PANTHER" id="PTHR43712:SF2">
    <property type="entry name" value="O-METHYLTRANSFERASE CICE"/>
    <property type="match status" value="1"/>
</dbReference>
<dbReference type="InterPro" id="IPR036388">
    <property type="entry name" value="WH-like_DNA-bd_sf"/>
</dbReference>
<dbReference type="InterPro" id="IPR012967">
    <property type="entry name" value="COMT_dimerisation"/>
</dbReference>
<evidence type="ECO:0000259" key="6">
    <source>
        <dbReference type="Pfam" id="PF08100"/>
    </source>
</evidence>
<keyword evidence="1 7" id="KW-0489">Methyltransferase</keyword>
<dbReference type="PANTHER" id="PTHR43712">
    <property type="entry name" value="PUTATIVE (AFU_ORTHOLOGUE AFUA_4G14580)-RELATED"/>
    <property type="match status" value="1"/>
</dbReference>
<comment type="caution">
    <text evidence="7">The sequence shown here is derived from an EMBL/GenBank/DDBJ whole genome shotgun (WGS) entry which is preliminary data.</text>
</comment>
<evidence type="ECO:0000256" key="2">
    <source>
        <dbReference type="ARBA" id="ARBA00022679"/>
    </source>
</evidence>
<dbReference type="Pfam" id="PF00891">
    <property type="entry name" value="Methyltransf_2"/>
    <property type="match status" value="1"/>
</dbReference>
<evidence type="ECO:0000259" key="5">
    <source>
        <dbReference type="Pfam" id="PF00891"/>
    </source>
</evidence>
<dbReference type="Gene3D" id="1.10.10.10">
    <property type="entry name" value="Winged helix-like DNA-binding domain superfamily/Winged helix DNA-binding domain"/>
    <property type="match status" value="1"/>
</dbReference>
<accession>A0A0W0V861</accession>
<dbReference type="GO" id="GO:0046983">
    <property type="term" value="F:protein dimerization activity"/>
    <property type="evidence" value="ECO:0007669"/>
    <property type="project" value="InterPro"/>
</dbReference>
<dbReference type="SUPFAM" id="SSF46785">
    <property type="entry name" value="Winged helix' DNA-binding domain"/>
    <property type="match status" value="1"/>
</dbReference>
<feature type="active site" description="Proton acceptor" evidence="4">
    <location>
        <position position="241"/>
    </location>
</feature>
<evidence type="ECO:0000313" key="8">
    <source>
        <dbReference type="Proteomes" id="UP000055035"/>
    </source>
</evidence>
<gene>
    <name evidence="7" type="ORF">Ljor_0606</name>
</gene>
<keyword evidence="8" id="KW-1185">Reference proteome</keyword>
<dbReference type="GO" id="GO:0032259">
    <property type="term" value="P:methylation"/>
    <property type="evidence" value="ECO:0007669"/>
    <property type="project" value="UniProtKB-KW"/>
</dbReference>
<name>A0A0W0V861_9GAMM</name>
<dbReference type="Gene3D" id="3.40.50.150">
    <property type="entry name" value="Vaccinia Virus protein VP39"/>
    <property type="match status" value="1"/>
</dbReference>
<dbReference type="GO" id="GO:0008171">
    <property type="term" value="F:O-methyltransferase activity"/>
    <property type="evidence" value="ECO:0007669"/>
    <property type="project" value="InterPro"/>
</dbReference>
<dbReference type="PATRIC" id="fig|456.5.peg.640"/>
<dbReference type="SUPFAM" id="SSF53335">
    <property type="entry name" value="S-adenosyl-L-methionine-dependent methyltransferases"/>
    <property type="match status" value="1"/>
</dbReference>
<dbReference type="PROSITE" id="PS51683">
    <property type="entry name" value="SAM_OMT_II"/>
    <property type="match status" value="1"/>
</dbReference>
<dbReference type="InterPro" id="IPR029063">
    <property type="entry name" value="SAM-dependent_MTases_sf"/>
</dbReference>
<feature type="domain" description="O-methyltransferase dimerisation" evidence="6">
    <location>
        <begin position="19"/>
        <end position="87"/>
    </location>
</feature>
<organism evidence="7 8">
    <name type="scientific">Legionella jordanis</name>
    <dbReference type="NCBI Taxonomy" id="456"/>
    <lineage>
        <taxon>Bacteria</taxon>
        <taxon>Pseudomonadati</taxon>
        <taxon>Pseudomonadota</taxon>
        <taxon>Gammaproteobacteria</taxon>
        <taxon>Legionellales</taxon>
        <taxon>Legionellaceae</taxon>
        <taxon>Legionella</taxon>
    </lineage>
</organism>
<dbReference type="InterPro" id="IPR036390">
    <property type="entry name" value="WH_DNA-bd_sf"/>
</dbReference>
<sequence length="332" mass="37625">MLTNSDNPQLQLAIMSRWYVVSRALHTIAQLGIANYMSTEPTEIHVLAEKTGTKAPLLERLLKFLSAYHVFKREGDRYALTDLSLLLRDDHPDSMREVLLMVDDSWWKAFSCMDVGLKTGITPFEHENGDDFFSYLAKHPKKQHNFDRGMAKLSTFDDAAIAKAFDFSKHKNLVDMGGGRGGLTKELAALYPSLKLILFDTEAVIGQLNPKNFPPQIQLLAGDFLKGIPKADAYLFKGVLHDFNDELMQHILKNCYDKMPASASLFIAEQVLPELEDPHPNKTMDIVMMVLLGGRQRSLKEWQDFVGKCGFLFEEAYETGSLFLLMKFKPNK</sequence>
<dbReference type="AlphaFoldDB" id="A0A0W0V861"/>
<keyword evidence="2 7" id="KW-0808">Transferase</keyword>
<dbReference type="InterPro" id="IPR001077">
    <property type="entry name" value="COMT_C"/>
</dbReference>
<dbReference type="InterPro" id="IPR016461">
    <property type="entry name" value="COMT-like"/>
</dbReference>
<dbReference type="RefSeq" id="WP_058470164.1">
    <property type="nucleotide sequence ID" value="NZ_CAAAIC010000004.1"/>
</dbReference>
<feature type="domain" description="O-methyltransferase C-terminal" evidence="5">
    <location>
        <begin position="122"/>
        <end position="311"/>
    </location>
</feature>
<dbReference type="EMBL" id="LNYJ01000011">
    <property type="protein sequence ID" value="KTD16300.1"/>
    <property type="molecule type" value="Genomic_DNA"/>
</dbReference>
<evidence type="ECO:0000256" key="1">
    <source>
        <dbReference type="ARBA" id="ARBA00022603"/>
    </source>
</evidence>
<dbReference type="STRING" id="456.Ljor_0606"/>
<dbReference type="PIRSF" id="PIRSF005739">
    <property type="entry name" value="O-mtase"/>
    <property type="match status" value="1"/>
</dbReference>
<dbReference type="OrthoDB" id="9766840at2"/>
<proteinExistence type="predicted"/>
<keyword evidence="3" id="KW-0949">S-adenosyl-L-methionine</keyword>
<dbReference type="Proteomes" id="UP000055035">
    <property type="component" value="Unassembled WGS sequence"/>
</dbReference>
<protein>
    <submittedName>
        <fullName evidence="7">O-methyltransferase</fullName>
    </submittedName>
</protein>
<reference evidence="7 8" key="1">
    <citation type="submission" date="2015-11" db="EMBL/GenBank/DDBJ databases">
        <title>Genomic analysis of 38 Legionella species identifies large and diverse effector repertoires.</title>
        <authorList>
            <person name="Burstein D."/>
            <person name="Amaro F."/>
            <person name="Zusman T."/>
            <person name="Lifshitz Z."/>
            <person name="Cohen O."/>
            <person name="Gilbert J.A."/>
            <person name="Pupko T."/>
            <person name="Shuman H.A."/>
            <person name="Segal G."/>
        </authorList>
    </citation>
    <scope>NUCLEOTIDE SEQUENCE [LARGE SCALE GENOMIC DNA]</scope>
    <source>
        <strain evidence="7 8">BL-540</strain>
    </source>
</reference>